<evidence type="ECO:0000313" key="1">
    <source>
        <dbReference type="EMBL" id="EMY24512.1"/>
    </source>
</evidence>
<gene>
    <name evidence="1" type="ORF">LEP1GSC115_4863</name>
</gene>
<reference evidence="1 2" key="1">
    <citation type="submission" date="2013-02" db="EMBL/GenBank/DDBJ databases">
        <authorList>
            <person name="Harkins D.M."/>
            <person name="Durkin A.S."/>
            <person name="Brinkac L.M."/>
            <person name="Haft D.H."/>
            <person name="Selengut J.D."/>
            <person name="Sanka R."/>
            <person name="DePew J."/>
            <person name="Purushe J."/>
            <person name="Picardeau M."/>
            <person name="Werts C."/>
            <person name="Goarant C."/>
            <person name="Vinetz J.M."/>
            <person name="Sutton G.G."/>
            <person name="Nierman W.C."/>
            <person name="Fouts D.E."/>
        </authorList>
    </citation>
    <scope>NUCLEOTIDE SEQUENCE [LARGE SCALE GENOMIC DNA]</scope>
    <source>
        <strain evidence="1 2">200703203</strain>
    </source>
</reference>
<organism evidence="1 2">
    <name type="scientific">Leptospira interrogans serovar Australis str. 200703203</name>
    <dbReference type="NCBI Taxonomy" id="1085541"/>
    <lineage>
        <taxon>Bacteria</taxon>
        <taxon>Pseudomonadati</taxon>
        <taxon>Spirochaetota</taxon>
        <taxon>Spirochaetia</taxon>
        <taxon>Leptospirales</taxon>
        <taxon>Leptospiraceae</taxon>
        <taxon>Leptospira</taxon>
    </lineage>
</organism>
<protein>
    <submittedName>
        <fullName evidence="1">Uncharacterized protein</fullName>
    </submittedName>
</protein>
<accession>N1UI01</accession>
<evidence type="ECO:0000313" key="2">
    <source>
        <dbReference type="Proteomes" id="UP000012220"/>
    </source>
</evidence>
<dbReference type="EMBL" id="AHNY02000191">
    <property type="protein sequence ID" value="EMY24512.1"/>
    <property type="molecule type" value="Genomic_DNA"/>
</dbReference>
<dbReference type="Proteomes" id="UP000012220">
    <property type="component" value="Unassembled WGS sequence"/>
</dbReference>
<name>N1UI01_LEPIR</name>
<dbReference type="BioCyc" id="LINT1085541:G11IQ-3028-MONOMER"/>
<sequence length="94" mass="11686">MNEIKRSKETLRLVNPKSWKAEKERLFQEGIETFWNDFEKLNSTEKREEVKRLLTTFHRSQKRMETILFQWKDLFEKDREVQRKLRVIGERMRG</sequence>
<proteinExistence type="predicted"/>
<dbReference type="AlphaFoldDB" id="N1UI01"/>
<comment type="caution">
    <text evidence="1">The sequence shown here is derived from an EMBL/GenBank/DDBJ whole genome shotgun (WGS) entry which is preliminary data.</text>
</comment>